<gene>
    <name evidence="10" type="ORF">JNE38_04990</name>
</gene>
<reference evidence="10 11" key="1">
    <citation type="submission" date="2021-01" db="EMBL/GenBank/DDBJ databases">
        <title>Identification of strong promoters based on the transcriptome of Brevibacillus choshinensis.</title>
        <authorList>
            <person name="Yao D."/>
            <person name="Zhang K."/>
            <person name="Wu J."/>
        </authorList>
    </citation>
    <scope>NUCLEOTIDE SEQUENCE [LARGE SCALE GENOMIC DNA]</scope>
    <source>
        <strain evidence="10 11">HPD31-SP3</strain>
    </source>
</reference>
<evidence type="ECO:0000256" key="1">
    <source>
        <dbReference type="ARBA" id="ARBA00004651"/>
    </source>
</evidence>
<dbReference type="Proteomes" id="UP000596248">
    <property type="component" value="Chromosome"/>
</dbReference>
<dbReference type="Gene3D" id="1.10.1760.20">
    <property type="match status" value="1"/>
</dbReference>
<evidence type="ECO:0000256" key="2">
    <source>
        <dbReference type="ARBA" id="ARBA00005540"/>
    </source>
</evidence>
<evidence type="ECO:0000256" key="6">
    <source>
        <dbReference type="ARBA" id="ARBA00022989"/>
    </source>
</evidence>
<evidence type="ECO:0000256" key="4">
    <source>
        <dbReference type="ARBA" id="ARBA00022475"/>
    </source>
</evidence>
<feature type="transmembrane region" description="Helical" evidence="9">
    <location>
        <begin position="114"/>
        <end position="144"/>
    </location>
</feature>
<comment type="subcellular location">
    <subcellularLocation>
        <location evidence="1">Cell membrane</location>
        <topology evidence="1">Multi-pass membrane protein</topology>
    </subcellularLocation>
</comment>
<keyword evidence="3 8" id="KW-0813">Transport</keyword>
<evidence type="ECO:0000313" key="10">
    <source>
        <dbReference type="EMBL" id="QRG68530.1"/>
    </source>
</evidence>
<evidence type="ECO:0000256" key="7">
    <source>
        <dbReference type="ARBA" id="ARBA00023136"/>
    </source>
</evidence>
<feature type="transmembrane region" description="Helical" evidence="9">
    <location>
        <begin position="12"/>
        <end position="31"/>
    </location>
</feature>
<dbReference type="PANTHER" id="PTHR38438">
    <property type="entry name" value="RIBOFLAVIN TRANSPORTER RIBU"/>
    <property type="match status" value="1"/>
</dbReference>
<keyword evidence="11" id="KW-1185">Reference proteome</keyword>
<feature type="transmembrane region" description="Helical" evidence="9">
    <location>
        <begin position="51"/>
        <end position="69"/>
    </location>
</feature>
<sequence length="201" mass="21616">MKETALHSTRSTQKLVTIPMLAAVAFILQYLEFPIPLMPSFLKLDFSTLPALIGGLMYGPVAGIIVEVLKNALHMLFKNTDGLLIGELANVVAGASFIVAAVSMQRLGQGKKGFLTGLALGTLLMSAVMALANAFFLLPAYAVLYQMPMDQLLSTFGADSVWSLVLYGIVPFNIFKGAMLSLVAYPVYVKLASRLNPRATN</sequence>
<evidence type="ECO:0000256" key="5">
    <source>
        <dbReference type="ARBA" id="ARBA00022692"/>
    </source>
</evidence>
<evidence type="ECO:0000256" key="3">
    <source>
        <dbReference type="ARBA" id="ARBA00022448"/>
    </source>
</evidence>
<proteinExistence type="inferred from homology"/>
<comment type="similarity">
    <text evidence="2 8">Belongs to the prokaryotic riboflavin transporter (P-RFT) (TC 2.A.87) family.</text>
</comment>
<keyword evidence="7 8" id="KW-0472">Membrane</keyword>
<evidence type="ECO:0000256" key="9">
    <source>
        <dbReference type="SAM" id="Phobius"/>
    </source>
</evidence>
<keyword evidence="6 9" id="KW-1133">Transmembrane helix</keyword>
<organism evidence="10 11">
    <name type="scientific">Brevibacillus choshinensis</name>
    <dbReference type="NCBI Taxonomy" id="54911"/>
    <lineage>
        <taxon>Bacteria</taxon>
        <taxon>Bacillati</taxon>
        <taxon>Bacillota</taxon>
        <taxon>Bacilli</taxon>
        <taxon>Bacillales</taxon>
        <taxon>Paenibacillaceae</taxon>
        <taxon>Brevibacillus</taxon>
    </lineage>
</organism>
<dbReference type="EMBL" id="CP069127">
    <property type="protein sequence ID" value="QRG68530.1"/>
    <property type="molecule type" value="Genomic_DNA"/>
</dbReference>
<dbReference type="Pfam" id="PF12822">
    <property type="entry name" value="ECF_trnsprt"/>
    <property type="match status" value="1"/>
</dbReference>
<dbReference type="PIRSF" id="PIRSF037778">
    <property type="entry name" value="UCP037778_transp_RibU"/>
    <property type="match status" value="1"/>
</dbReference>
<protein>
    <recommendedName>
        <fullName evidence="8">Riboflavin transporter</fullName>
    </recommendedName>
</protein>
<feature type="transmembrane region" description="Helical" evidence="9">
    <location>
        <begin position="164"/>
        <end position="188"/>
    </location>
</feature>
<keyword evidence="5 9" id="KW-0812">Transmembrane</keyword>
<keyword evidence="4 8" id="KW-1003">Cell membrane</keyword>
<name>A0ABX7FU77_BRECH</name>
<dbReference type="InterPro" id="IPR025720">
    <property type="entry name" value="RibU"/>
</dbReference>
<dbReference type="InterPro" id="IPR024529">
    <property type="entry name" value="ECF_trnsprt_substrate-spec"/>
</dbReference>
<dbReference type="PANTHER" id="PTHR38438:SF1">
    <property type="entry name" value="RIBOFLAVIN TRANSPORTER RIBU"/>
    <property type="match status" value="1"/>
</dbReference>
<accession>A0ABX7FU77</accession>
<evidence type="ECO:0000256" key="8">
    <source>
        <dbReference type="PIRNR" id="PIRNR037778"/>
    </source>
</evidence>
<evidence type="ECO:0000313" key="11">
    <source>
        <dbReference type="Proteomes" id="UP000596248"/>
    </source>
</evidence>
<comment type="function">
    <text evidence="8">Probably a riboflavin-binding protein that interacts with the energy-coupling factor (ECF) ABC-transporter complex.</text>
</comment>
<dbReference type="RefSeq" id="WP_203355530.1">
    <property type="nucleotide sequence ID" value="NZ_CP069127.1"/>
</dbReference>